<sequence>MFKEFEMTDCGIMSIFLRIEVKQQQDGISISQRKYAKELLEKFRMSNCNAVRMPVAIGLRLTKEGEGRDINLTLFKSLTGSLRYLTITRINIVYGVKLLSRYMERPKESHWFTAKIVLWYIKGIIDLGLFYSYSNEAKLYGYSDSDWGVAQPFRASLSFFFIKSTTSTRRSSCYDAFHFLNQRRRVAALVFINSRYLDPVFIDTARRSLRKKRRLETRIFSIRLV</sequence>
<accession>A0ACC2L9I4</accession>
<dbReference type="EMBL" id="CM056815">
    <property type="protein sequence ID" value="KAJ8629699.1"/>
    <property type="molecule type" value="Genomic_DNA"/>
</dbReference>
<organism evidence="1 2">
    <name type="scientific">Persea americana</name>
    <name type="common">Avocado</name>
    <dbReference type="NCBI Taxonomy" id="3435"/>
    <lineage>
        <taxon>Eukaryota</taxon>
        <taxon>Viridiplantae</taxon>
        <taxon>Streptophyta</taxon>
        <taxon>Embryophyta</taxon>
        <taxon>Tracheophyta</taxon>
        <taxon>Spermatophyta</taxon>
        <taxon>Magnoliopsida</taxon>
        <taxon>Magnoliidae</taxon>
        <taxon>Laurales</taxon>
        <taxon>Lauraceae</taxon>
        <taxon>Persea</taxon>
    </lineage>
</organism>
<proteinExistence type="predicted"/>
<name>A0ACC2L9I4_PERAE</name>
<evidence type="ECO:0000313" key="2">
    <source>
        <dbReference type="Proteomes" id="UP001234297"/>
    </source>
</evidence>
<gene>
    <name evidence="1" type="ORF">MRB53_023022</name>
</gene>
<comment type="caution">
    <text evidence="1">The sequence shown here is derived from an EMBL/GenBank/DDBJ whole genome shotgun (WGS) entry which is preliminary data.</text>
</comment>
<protein>
    <submittedName>
        <fullName evidence="1">Uncharacterized protein</fullName>
    </submittedName>
</protein>
<evidence type="ECO:0000313" key="1">
    <source>
        <dbReference type="EMBL" id="KAJ8629699.1"/>
    </source>
</evidence>
<dbReference type="Proteomes" id="UP001234297">
    <property type="component" value="Chromosome 7"/>
</dbReference>
<keyword evidence="2" id="KW-1185">Reference proteome</keyword>
<reference evidence="1 2" key="1">
    <citation type="journal article" date="2022" name="Hortic Res">
        <title>A haplotype resolved chromosomal level avocado genome allows analysis of novel avocado genes.</title>
        <authorList>
            <person name="Nath O."/>
            <person name="Fletcher S.J."/>
            <person name="Hayward A."/>
            <person name="Shaw L.M."/>
            <person name="Masouleh A.K."/>
            <person name="Furtado A."/>
            <person name="Henry R.J."/>
            <person name="Mitter N."/>
        </authorList>
    </citation>
    <scope>NUCLEOTIDE SEQUENCE [LARGE SCALE GENOMIC DNA]</scope>
    <source>
        <strain evidence="2">cv. Hass</strain>
    </source>
</reference>